<evidence type="ECO:0000313" key="2">
    <source>
        <dbReference type="Proteomes" id="UP000529310"/>
    </source>
</evidence>
<comment type="caution">
    <text evidence="1">The sequence shown here is derived from an EMBL/GenBank/DDBJ whole genome shotgun (WGS) entry which is preliminary data.</text>
</comment>
<dbReference type="AlphaFoldDB" id="A0A7W4YLM4"/>
<name>A0A7W4YLM4_9MICO</name>
<sequence length="146" mass="16149">MGATKITFATFSGLDERRLASWCLAASTVRRAHGMEPAFEATGVLTPGATYWRLHALNSRELGRSVRVYPSREHAFAHVAEIRARRDELVAYAYAYSAARRTIGWYLTLDAEPVVMSARPYDSAKCAERIASATPALLCELAQRQG</sequence>
<proteinExistence type="predicted"/>
<dbReference type="EMBL" id="JACHWQ010000002">
    <property type="protein sequence ID" value="MBB2975595.1"/>
    <property type="molecule type" value="Genomic_DNA"/>
</dbReference>
<gene>
    <name evidence="1" type="ORF">FHX49_001161</name>
</gene>
<reference evidence="1 2" key="1">
    <citation type="submission" date="2020-08" db="EMBL/GenBank/DDBJ databases">
        <title>Sequencing the genomes of 1000 actinobacteria strains.</title>
        <authorList>
            <person name="Klenk H.-P."/>
        </authorList>
    </citation>
    <scope>NUCLEOTIDE SEQUENCE [LARGE SCALE GENOMIC DNA]</scope>
    <source>
        <strain evidence="1 2">DSM 27099</strain>
    </source>
</reference>
<accession>A0A7W4YLM4</accession>
<evidence type="ECO:0000313" key="1">
    <source>
        <dbReference type="EMBL" id="MBB2975595.1"/>
    </source>
</evidence>
<dbReference type="RefSeq" id="WP_165139442.1">
    <property type="nucleotide sequence ID" value="NZ_CP049255.1"/>
</dbReference>
<keyword evidence="2" id="KW-1185">Reference proteome</keyword>
<organism evidence="1 2">
    <name type="scientific">Microbacterium endophyticum</name>
    <dbReference type="NCBI Taxonomy" id="1526412"/>
    <lineage>
        <taxon>Bacteria</taxon>
        <taxon>Bacillati</taxon>
        <taxon>Actinomycetota</taxon>
        <taxon>Actinomycetes</taxon>
        <taxon>Micrococcales</taxon>
        <taxon>Microbacteriaceae</taxon>
        <taxon>Microbacterium</taxon>
    </lineage>
</organism>
<dbReference type="Proteomes" id="UP000529310">
    <property type="component" value="Unassembled WGS sequence"/>
</dbReference>
<protein>
    <submittedName>
        <fullName evidence="1">Uncharacterized protein</fullName>
    </submittedName>
</protein>